<comment type="caution">
    <text evidence="1">The sequence shown here is derived from an EMBL/GenBank/DDBJ whole genome shotgun (WGS) entry which is preliminary data.</text>
</comment>
<dbReference type="PANTHER" id="PTHR36697:SF1">
    <property type="entry name" value="S-ADENOSYLMETHIONINE SYNTHASE"/>
    <property type="match status" value="1"/>
</dbReference>
<gene>
    <name evidence="1" type="ORF">A3A87_04485</name>
</gene>
<dbReference type="Proteomes" id="UP000179037">
    <property type="component" value="Unassembled WGS sequence"/>
</dbReference>
<dbReference type="NCBIfam" id="NF003366">
    <property type="entry name" value="PRK04439.1-5"/>
    <property type="match status" value="1"/>
</dbReference>
<dbReference type="STRING" id="1817768.A3A87_04485"/>
<protein>
    <submittedName>
        <fullName evidence="1">S-adenosylmethionine synthase</fullName>
    </submittedName>
</protein>
<name>A0A1F6TXP4_9PROT</name>
<proteinExistence type="predicted"/>
<reference evidence="1 2" key="1">
    <citation type="journal article" date="2016" name="Nat. Commun.">
        <title>Thousands of microbial genomes shed light on interconnected biogeochemical processes in an aquifer system.</title>
        <authorList>
            <person name="Anantharaman K."/>
            <person name="Brown C.T."/>
            <person name="Hug L.A."/>
            <person name="Sharon I."/>
            <person name="Castelle C.J."/>
            <person name="Probst A.J."/>
            <person name="Thomas B.C."/>
            <person name="Singh A."/>
            <person name="Wilkins M.J."/>
            <person name="Karaoz U."/>
            <person name="Brodie E.L."/>
            <person name="Williams K.H."/>
            <person name="Hubbard S.S."/>
            <person name="Banfield J.F."/>
        </authorList>
    </citation>
    <scope>NUCLEOTIDE SEQUENCE [LARGE SCALE GENOMIC DNA]</scope>
</reference>
<evidence type="ECO:0000313" key="1">
    <source>
        <dbReference type="EMBL" id="OGI49861.1"/>
    </source>
</evidence>
<sequence length="402" mass="42592">MNVVVSELDGSPAAAQPVEIVERKGLGHPDTLCDALAEEVSLALSRFYRERFGFVLHHNVDKVLLRGGAARPAFAGGEVDEPIDLYLAGRATREYGGVKIPVDDLAVGACRSWLSANLHALDAERHVRVHCLVRPGSGDLVELFERQRRAGAPRLANDTSIGVGFAPLTPLEGAVLAAERSLRESAAPERGEDVKVMGVRVGARSALTVACAFVGGHLRDLDAYLAARARAAENVRAAATAILSVEPAVEVNTADDPDAGSVYLTVTGTSAEAGDDGQTGRGNRANGLITPARPMTIESFAGKNPITHVGKLYNVAATRIAEALVSGIEGAREAHVLLVSRIGAPIEEPQVVHVRLRAETPGRVAELAPRAKEITRHHLAEIGSLWERLLSHNLATDRLGSL</sequence>
<dbReference type="InterPro" id="IPR042544">
    <property type="entry name" value="AdoMet_synthase_3"/>
</dbReference>
<dbReference type="InterPro" id="IPR027790">
    <property type="entry name" value="AdoMet_synthase_2_family"/>
</dbReference>
<dbReference type="Pfam" id="PF01941">
    <property type="entry name" value="AdoMet_Synthase"/>
    <property type="match status" value="1"/>
</dbReference>
<dbReference type="AlphaFoldDB" id="A0A1F6TXP4"/>
<dbReference type="PANTHER" id="PTHR36697">
    <property type="entry name" value="S-ADENOSYLMETHIONINE SYNTHASE"/>
    <property type="match status" value="1"/>
</dbReference>
<dbReference type="Gene3D" id="3.30.300.280">
    <property type="entry name" value="S-adenosylmethionine synthetase, C-terminal domain"/>
    <property type="match status" value="2"/>
</dbReference>
<organism evidence="1 2">
    <name type="scientific">Candidatus Muproteobacteria bacterium RIFCSPLOWO2_01_FULL_60_18</name>
    <dbReference type="NCBI Taxonomy" id="1817768"/>
    <lineage>
        <taxon>Bacteria</taxon>
        <taxon>Pseudomonadati</taxon>
        <taxon>Pseudomonadota</taxon>
        <taxon>Candidatus Muproteobacteria</taxon>
    </lineage>
</organism>
<dbReference type="EMBL" id="MFTC01000085">
    <property type="protein sequence ID" value="OGI49861.1"/>
    <property type="molecule type" value="Genomic_DNA"/>
</dbReference>
<accession>A0A1F6TXP4</accession>
<evidence type="ECO:0000313" key="2">
    <source>
        <dbReference type="Proteomes" id="UP000179037"/>
    </source>
</evidence>
<dbReference type="Gene3D" id="3.30.300.10">
    <property type="match status" value="1"/>
</dbReference>